<name>A0A1I5XU70_9LACT</name>
<evidence type="ECO:0000256" key="3">
    <source>
        <dbReference type="ARBA" id="ARBA00022801"/>
    </source>
</evidence>
<dbReference type="OrthoDB" id="9775607at2"/>
<evidence type="ECO:0000313" key="10">
    <source>
        <dbReference type="Proteomes" id="UP000199136"/>
    </source>
</evidence>
<keyword evidence="4 6" id="KW-0464">Manganese</keyword>
<dbReference type="GO" id="GO:0006146">
    <property type="term" value="P:adenine catabolic process"/>
    <property type="evidence" value="ECO:0007669"/>
    <property type="project" value="InterPro"/>
</dbReference>
<keyword evidence="10" id="KW-1185">Reference proteome</keyword>
<proteinExistence type="inferred from homology"/>
<comment type="similarity">
    <text evidence="1 6">Belongs to the metallo-dependent hydrolases superfamily. Adenine deaminase family.</text>
</comment>
<sequence>MKVDTLITNVQVFNSFLKKFEWKDVAILNEKFFSIGMSHLKDIQPIVTIDAKGDYMIPGLIDIHMHIESSMIPPSIFSKAGLSHGVTTVVADAHEIVNVFGVKGMKAFMDEETEMDIFYAIPSSVPSTTPEVETTGGFIGVEEVERLLSHPKVIALGEAMNFDGIVNDPNSLIRQILHTVQEKRPFMPIEGHVPLVSGLDLAKFMYQGITADHTQQTPESIYEKVSSGMFIELQKKSITSENMQTIVKNHFYEYCAIVTDDIMADDLLEGHLNANVRSAIEAGIPVEQAIYMSTYTPARRMGFQDRGAIVSGFKADFILLEDPAKMDISAVYKAGKSVHKKGDEIGYPETKPVFPAAFYSSVQCEKAEKSDFQIRAEGKTALCNVMRIAEVGTFTERVQREIPIKNGYLDWESSGLALIVVMERYGKTGNKAYGLIENALTEKGAIGTTWAHDHHNLMVMGTSIEDLVAAQNELVEIQGGYLTVRNKQVVSCCPLLIGGVISDAPIQIIGQQLSEVRQGMIDLGYCNSNEIMSFSTLSLPVSPAIKITDKGMFDVRSQHLIRLMEEIK</sequence>
<comment type="cofactor">
    <cofactor evidence="6">
        <name>Mn(2+)</name>
        <dbReference type="ChEBI" id="CHEBI:29035"/>
    </cofactor>
</comment>
<dbReference type="InterPro" id="IPR011059">
    <property type="entry name" value="Metal-dep_hydrolase_composite"/>
</dbReference>
<comment type="catalytic activity">
    <reaction evidence="5 6">
        <text>adenine + H2O + H(+) = hypoxanthine + NH4(+)</text>
        <dbReference type="Rhea" id="RHEA:23688"/>
        <dbReference type="ChEBI" id="CHEBI:15377"/>
        <dbReference type="ChEBI" id="CHEBI:15378"/>
        <dbReference type="ChEBI" id="CHEBI:16708"/>
        <dbReference type="ChEBI" id="CHEBI:17368"/>
        <dbReference type="ChEBI" id="CHEBI:28938"/>
        <dbReference type="EC" id="3.5.4.2"/>
    </reaction>
</comment>
<dbReference type="AlphaFoldDB" id="A0A1I5XU70"/>
<dbReference type="Proteomes" id="UP000199136">
    <property type="component" value="Unassembled WGS sequence"/>
</dbReference>
<dbReference type="InterPro" id="IPR006680">
    <property type="entry name" value="Amidohydro-rel"/>
</dbReference>
<evidence type="ECO:0000256" key="5">
    <source>
        <dbReference type="ARBA" id="ARBA00047720"/>
    </source>
</evidence>
<dbReference type="PANTHER" id="PTHR11113:SF2">
    <property type="entry name" value="ADENINE DEAMINASE"/>
    <property type="match status" value="1"/>
</dbReference>
<evidence type="ECO:0000256" key="6">
    <source>
        <dbReference type="HAMAP-Rule" id="MF_01518"/>
    </source>
</evidence>
<evidence type="ECO:0000259" key="7">
    <source>
        <dbReference type="Pfam" id="PF01979"/>
    </source>
</evidence>
<dbReference type="Gene3D" id="3.20.20.140">
    <property type="entry name" value="Metal-dependent hydrolases"/>
    <property type="match status" value="1"/>
</dbReference>
<dbReference type="InterPro" id="IPR006679">
    <property type="entry name" value="Adenine_deam"/>
</dbReference>
<accession>A0A1I5XU70</accession>
<dbReference type="Pfam" id="PF13382">
    <property type="entry name" value="Adenine_deam_C"/>
    <property type="match status" value="1"/>
</dbReference>
<dbReference type="Gene3D" id="2.30.40.10">
    <property type="entry name" value="Urease, subunit C, domain 1"/>
    <property type="match status" value="1"/>
</dbReference>
<dbReference type="Pfam" id="PF01979">
    <property type="entry name" value="Amidohydro_1"/>
    <property type="match status" value="1"/>
</dbReference>
<protein>
    <recommendedName>
        <fullName evidence="2 6">Adenine deaminase</fullName>
        <shortName evidence="6">Adenase</shortName>
        <shortName evidence="6">Adenine aminase</shortName>
        <ecNumber evidence="2 6">3.5.4.2</ecNumber>
    </recommendedName>
</protein>
<organism evidence="9 10">
    <name type="scientific">Desemzia incerta</name>
    <dbReference type="NCBI Taxonomy" id="82801"/>
    <lineage>
        <taxon>Bacteria</taxon>
        <taxon>Bacillati</taxon>
        <taxon>Bacillota</taxon>
        <taxon>Bacilli</taxon>
        <taxon>Lactobacillales</taxon>
        <taxon>Carnobacteriaceae</taxon>
        <taxon>Desemzia</taxon>
    </lineage>
</organism>
<dbReference type="STRING" id="82801.SAMN04488506_1625"/>
<evidence type="ECO:0000256" key="1">
    <source>
        <dbReference type="ARBA" id="ARBA00006773"/>
    </source>
</evidence>
<dbReference type="RefSeq" id="WP_092480651.1">
    <property type="nucleotide sequence ID" value="NZ_FOXW01000005.1"/>
</dbReference>
<feature type="domain" description="Amidohydrolase-related" evidence="7">
    <location>
        <begin position="55"/>
        <end position="338"/>
    </location>
</feature>
<dbReference type="SUPFAM" id="SSF51338">
    <property type="entry name" value="Composite domain of metallo-dependent hydrolases"/>
    <property type="match status" value="1"/>
</dbReference>
<dbReference type="SUPFAM" id="SSF51556">
    <property type="entry name" value="Metallo-dependent hydrolases"/>
    <property type="match status" value="1"/>
</dbReference>
<gene>
    <name evidence="6" type="primary">ade</name>
    <name evidence="9" type="ORF">SAMN04488506_1625</name>
</gene>
<evidence type="ECO:0000313" key="9">
    <source>
        <dbReference type="EMBL" id="SFQ35406.1"/>
    </source>
</evidence>
<dbReference type="InterPro" id="IPR032466">
    <property type="entry name" value="Metal_Hydrolase"/>
</dbReference>
<reference evidence="9 10" key="1">
    <citation type="submission" date="2016-10" db="EMBL/GenBank/DDBJ databases">
        <authorList>
            <person name="de Groot N.N."/>
        </authorList>
    </citation>
    <scope>NUCLEOTIDE SEQUENCE [LARGE SCALE GENOMIC DNA]</scope>
    <source>
        <strain evidence="9 10">DSM 20581</strain>
    </source>
</reference>
<keyword evidence="3 6" id="KW-0378">Hydrolase</keyword>
<dbReference type="PANTHER" id="PTHR11113">
    <property type="entry name" value="N-ACETYLGLUCOSAMINE-6-PHOSPHATE DEACETYLASE"/>
    <property type="match status" value="1"/>
</dbReference>
<dbReference type="InterPro" id="IPR026912">
    <property type="entry name" value="Adenine_deam_C"/>
</dbReference>
<evidence type="ECO:0000256" key="2">
    <source>
        <dbReference type="ARBA" id="ARBA00012782"/>
    </source>
</evidence>
<dbReference type="GO" id="GO:0000034">
    <property type="term" value="F:adenine deaminase activity"/>
    <property type="evidence" value="ECO:0007669"/>
    <property type="project" value="UniProtKB-UniRule"/>
</dbReference>
<dbReference type="HAMAP" id="MF_01518">
    <property type="entry name" value="Adenine_deamin"/>
    <property type="match status" value="1"/>
</dbReference>
<dbReference type="EMBL" id="FOXW01000005">
    <property type="protein sequence ID" value="SFQ35406.1"/>
    <property type="molecule type" value="Genomic_DNA"/>
</dbReference>
<evidence type="ECO:0000256" key="4">
    <source>
        <dbReference type="ARBA" id="ARBA00023211"/>
    </source>
</evidence>
<feature type="domain" description="Adenine deaminase C-terminal" evidence="8">
    <location>
        <begin position="393"/>
        <end position="558"/>
    </location>
</feature>
<dbReference type="EC" id="3.5.4.2" evidence="2 6"/>
<evidence type="ECO:0000259" key="8">
    <source>
        <dbReference type="Pfam" id="PF13382"/>
    </source>
</evidence>